<name>A0A212KIR3_9PROT</name>
<dbReference type="GO" id="GO:0048039">
    <property type="term" value="F:ubiquinone binding"/>
    <property type="evidence" value="ECO:0007669"/>
    <property type="project" value="InterPro"/>
</dbReference>
<dbReference type="Gene3D" id="3.30.530.20">
    <property type="match status" value="1"/>
</dbReference>
<evidence type="ECO:0000259" key="2">
    <source>
        <dbReference type="Pfam" id="PF03364"/>
    </source>
</evidence>
<comment type="similarity">
    <text evidence="1">Belongs to the ribosome association toxin RatA family.</text>
</comment>
<dbReference type="EMBL" id="FLUO01000002">
    <property type="protein sequence ID" value="SBW11580.1"/>
    <property type="molecule type" value="Genomic_DNA"/>
</dbReference>
<protein>
    <submittedName>
        <fullName evidence="3">Cyclase/dehydrase</fullName>
    </submittedName>
</protein>
<gene>
    <name evidence="3" type="ORF">KL86APRO_20237</name>
</gene>
<dbReference type="PANTHER" id="PTHR12901:SF10">
    <property type="entry name" value="COENZYME Q-BINDING PROTEIN COQ10, MITOCHONDRIAL"/>
    <property type="match status" value="1"/>
</dbReference>
<evidence type="ECO:0000256" key="1">
    <source>
        <dbReference type="ARBA" id="ARBA00008918"/>
    </source>
</evidence>
<dbReference type="Pfam" id="PF03364">
    <property type="entry name" value="Polyketide_cyc"/>
    <property type="match status" value="1"/>
</dbReference>
<dbReference type="GO" id="GO:0045333">
    <property type="term" value="P:cellular respiration"/>
    <property type="evidence" value="ECO:0007669"/>
    <property type="project" value="InterPro"/>
</dbReference>
<dbReference type="InterPro" id="IPR005031">
    <property type="entry name" value="COQ10_START"/>
</dbReference>
<dbReference type="SUPFAM" id="SSF55961">
    <property type="entry name" value="Bet v1-like"/>
    <property type="match status" value="1"/>
</dbReference>
<reference evidence="3" key="1">
    <citation type="submission" date="2016-04" db="EMBL/GenBank/DDBJ databases">
        <authorList>
            <person name="Evans L.H."/>
            <person name="Alamgir A."/>
            <person name="Owens N."/>
            <person name="Weber N.D."/>
            <person name="Virtaneva K."/>
            <person name="Barbian K."/>
            <person name="Babar A."/>
            <person name="Rosenke K."/>
        </authorList>
    </citation>
    <scope>NUCLEOTIDE SEQUENCE</scope>
    <source>
        <strain evidence="3">86</strain>
    </source>
</reference>
<dbReference type="AlphaFoldDB" id="A0A212KIR3"/>
<proteinExistence type="inferred from homology"/>
<dbReference type="CDD" id="cd07813">
    <property type="entry name" value="COQ10p_like"/>
    <property type="match status" value="1"/>
</dbReference>
<accession>A0A212KIR3</accession>
<dbReference type="PANTHER" id="PTHR12901">
    <property type="entry name" value="SPERM PROTEIN HOMOLOG"/>
    <property type="match status" value="1"/>
</dbReference>
<dbReference type="InterPro" id="IPR023393">
    <property type="entry name" value="START-like_dom_sf"/>
</dbReference>
<organism evidence="3">
    <name type="scientific">uncultured Alphaproteobacteria bacterium</name>
    <dbReference type="NCBI Taxonomy" id="91750"/>
    <lineage>
        <taxon>Bacteria</taxon>
        <taxon>Pseudomonadati</taxon>
        <taxon>Pseudomonadota</taxon>
        <taxon>Alphaproteobacteria</taxon>
        <taxon>environmental samples</taxon>
    </lineage>
</organism>
<sequence length="145" mass="17131">MFRYAVHRPLPFAVEDVFDLVADVERYPEFVPGWISARVVARSENAYGTDQTVRMRFLRQNFRTLTTLMPYEAIDVTASQPPFRRLTILWRFRRQENGSFVSLEFLCEMRSRTLQALLNRFGPEDVEAMISAFEHRAREILPRRA</sequence>
<evidence type="ECO:0000313" key="3">
    <source>
        <dbReference type="EMBL" id="SBW11580.1"/>
    </source>
</evidence>
<feature type="domain" description="Coenzyme Q-binding protein COQ10 START" evidence="2">
    <location>
        <begin position="11"/>
        <end position="134"/>
    </location>
</feature>
<dbReference type="InterPro" id="IPR044996">
    <property type="entry name" value="COQ10-like"/>
</dbReference>